<accession>A0ACC2H8L6</accession>
<keyword evidence="2" id="KW-1185">Reference proteome</keyword>
<dbReference type="EMBL" id="CM055732">
    <property type="protein sequence ID" value="KAJ8012090.1"/>
    <property type="molecule type" value="Genomic_DNA"/>
</dbReference>
<evidence type="ECO:0000313" key="1">
    <source>
        <dbReference type="EMBL" id="KAJ8012090.1"/>
    </source>
</evidence>
<protein>
    <submittedName>
        <fullName evidence="1">Uncharacterized protein</fullName>
    </submittedName>
</protein>
<name>A0ACC2H8L6_DALPE</name>
<comment type="caution">
    <text evidence="1">The sequence shown here is derived from an EMBL/GenBank/DDBJ whole genome shotgun (WGS) entry which is preliminary data.</text>
</comment>
<sequence length="113" mass="12784">MERNTLSMRVVEDDATNGVRRGLGKKRRMKNPADRTREESCSCWYGRNHSYDINTSTDHITAVTGHNTSRHGESSPPQRQIRDPSHRKGGREVFPACVKENGLSYFVVSPLPT</sequence>
<evidence type="ECO:0000313" key="2">
    <source>
        <dbReference type="Proteomes" id="UP001157502"/>
    </source>
</evidence>
<dbReference type="Proteomes" id="UP001157502">
    <property type="component" value="Chromosome 5"/>
</dbReference>
<reference evidence="1" key="1">
    <citation type="submission" date="2021-05" db="EMBL/GenBank/DDBJ databases">
        <authorList>
            <person name="Pan Q."/>
            <person name="Jouanno E."/>
            <person name="Zahm M."/>
            <person name="Klopp C."/>
            <person name="Cabau C."/>
            <person name="Louis A."/>
            <person name="Berthelot C."/>
            <person name="Parey E."/>
            <person name="Roest Crollius H."/>
            <person name="Montfort J."/>
            <person name="Robinson-Rechavi M."/>
            <person name="Bouchez O."/>
            <person name="Lampietro C."/>
            <person name="Lopez Roques C."/>
            <person name="Donnadieu C."/>
            <person name="Postlethwait J."/>
            <person name="Bobe J."/>
            <person name="Dillon D."/>
            <person name="Chandos A."/>
            <person name="von Hippel F."/>
            <person name="Guiguen Y."/>
        </authorList>
    </citation>
    <scope>NUCLEOTIDE SEQUENCE</scope>
    <source>
        <strain evidence="1">YG-Jan2019</strain>
    </source>
</reference>
<organism evidence="1 2">
    <name type="scientific">Dallia pectoralis</name>
    <name type="common">Alaska blackfish</name>
    <dbReference type="NCBI Taxonomy" id="75939"/>
    <lineage>
        <taxon>Eukaryota</taxon>
        <taxon>Metazoa</taxon>
        <taxon>Chordata</taxon>
        <taxon>Craniata</taxon>
        <taxon>Vertebrata</taxon>
        <taxon>Euteleostomi</taxon>
        <taxon>Actinopterygii</taxon>
        <taxon>Neopterygii</taxon>
        <taxon>Teleostei</taxon>
        <taxon>Protacanthopterygii</taxon>
        <taxon>Esociformes</taxon>
        <taxon>Umbridae</taxon>
        <taxon>Dallia</taxon>
    </lineage>
</organism>
<proteinExistence type="predicted"/>
<gene>
    <name evidence="1" type="ORF">DPEC_G00065070</name>
</gene>